<proteinExistence type="predicted"/>
<evidence type="ECO:0000313" key="2">
    <source>
        <dbReference type="Proteomes" id="UP000029223"/>
    </source>
</evidence>
<reference evidence="2" key="2">
    <citation type="submission" date="2014-09" db="EMBL/GenBank/DDBJ databases">
        <authorList>
            <consortium name="NBRP consortium"/>
            <person name="Sawabe T."/>
            <person name="Meirelles P."/>
            <person name="Nakanishi M."/>
            <person name="Sayaka M."/>
            <person name="Hattori M."/>
            <person name="Ohkuma M."/>
        </authorList>
    </citation>
    <scope>NUCLEOTIDE SEQUENCE [LARGE SCALE GENOMIC DNA]</scope>
    <source>
        <strain evidence="2">JCM 19239</strain>
    </source>
</reference>
<accession>A0ABQ0J4M2</accession>
<dbReference type="EMBL" id="BBMS01000001">
    <property type="protein sequence ID" value="GAL23730.1"/>
    <property type="molecule type" value="Genomic_DNA"/>
</dbReference>
<organism evidence="1 2">
    <name type="scientific">Vibrio variabilis</name>
    <dbReference type="NCBI Taxonomy" id="990271"/>
    <lineage>
        <taxon>Bacteria</taxon>
        <taxon>Pseudomonadati</taxon>
        <taxon>Pseudomonadota</taxon>
        <taxon>Gammaproteobacteria</taxon>
        <taxon>Vibrionales</taxon>
        <taxon>Vibrionaceae</taxon>
        <taxon>Vibrio</taxon>
    </lineage>
</organism>
<protein>
    <submittedName>
        <fullName evidence="1">Uncharacterized protein</fullName>
    </submittedName>
</protein>
<sequence length="54" mass="6515">MASSRVYAASIFIDSEQQQQRQQASAMQMFAKYPTWLHQSSKFYLFQFWMPFQL</sequence>
<gene>
    <name evidence="1" type="ORF">JCM19239_7684</name>
</gene>
<evidence type="ECO:0000313" key="1">
    <source>
        <dbReference type="EMBL" id="GAL23730.1"/>
    </source>
</evidence>
<comment type="caution">
    <text evidence="1">The sequence shown here is derived from an EMBL/GenBank/DDBJ whole genome shotgun (WGS) entry which is preliminary data.</text>
</comment>
<name>A0ABQ0J4M2_9VIBR</name>
<dbReference type="Proteomes" id="UP000029223">
    <property type="component" value="Unassembled WGS sequence"/>
</dbReference>
<reference evidence="2" key="1">
    <citation type="submission" date="2014-09" db="EMBL/GenBank/DDBJ databases">
        <title>Vibrio variabilis JCM 19239. (C206) whole genome shotgun sequence.</title>
        <authorList>
            <person name="Sawabe T."/>
            <person name="Meirelles P."/>
            <person name="Nakanishi M."/>
            <person name="Sayaka M."/>
            <person name="Hattori M."/>
            <person name="Ohkuma M."/>
        </authorList>
    </citation>
    <scope>NUCLEOTIDE SEQUENCE [LARGE SCALE GENOMIC DNA]</scope>
    <source>
        <strain evidence="2">JCM 19239</strain>
    </source>
</reference>
<keyword evidence="2" id="KW-1185">Reference proteome</keyword>